<dbReference type="EMBL" id="BSEH01000048">
    <property type="protein sequence ID" value="GLJ56812.1"/>
    <property type="molecule type" value="Genomic_DNA"/>
</dbReference>
<evidence type="ECO:0000313" key="7">
    <source>
        <dbReference type="Proteomes" id="UP001234787"/>
    </source>
</evidence>
<feature type="domain" description="RRM" evidence="3">
    <location>
        <begin position="599"/>
        <end position="676"/>
    </location>
</feature>
<protein>
    <submittedName>
        <fullName evidence="5">Uncharacterized protein</fullName>
    </submittedName>
</protein>
<dbReference type="PANTHER" id="PTHR10693:SF52">
    <property type="entry name" value="RAS GTPASE-ACTIVATING BINDING-LIKE PROTEIN"/>
    <property type="match status" value="1"/>
</dbReference>
<dbReference type="SMART" id="SM00360">
    <property type="entry name" value="RRM"/>
    <property type="match status" value="2"/>
</dbReference>
<dbReference type="InterPro" id="IPR039539">
    <property type="entry name" value="Ras_GTPase_bind_prot"/>
</dbReference>
<feature type="domain" description="NTF2" evidence="4">
    <location>
        <begin position="353"/>
        <end position="469"/>
    </location>
</feature>
<evidence type="ECO:0000256" key="2">
    <source>
        <dbReference type="PROSITE-ProRule" id="PRU00176"/>
    </source>
</evidence>
<dbReference type="GO" id="GO:1990904">
    <property type="term" value="C:ribonucleoprotein complex"/>
    <property type="evidence" value="ECO:0007669"/>
    <property type="project" value="TreeGrafter"/>
</dbReference>
<evidence type="ECO:0000259" key="4">
    <source>
        <dbReference type="PROSITE" id="PS50177"/>
    </source>
</evidence>
<feature type="domain" description="NTF2" evidence="4">
    <location>
        <begin position="15"/>
        <end position="131"/>
    </location>
</feature>
<dbReference type="InterPro" id="IPR035979">
    <property type="entry name" value="RBD_domain_sf"/>
</dbReference>
<reference evidence="5" key="1">
    <citation type="submission" date="2022-12" db="EMBL/GenBank/DDBJ databases">
        <title>Chromosome-Level Genome Assembly of Japanese Cedar (Cryptomeriajaponica D. Don).</title>
        <authorList>
            <person name="Fujino T."/>
            <person name="Yamaguchi K."/>
            <person name="Yokoyama T."/>
            <person name="Hamanaka T."/>
            <person name="Harazono Y."/>
            <person name="Kamada H."/>
            <person name="Kobayashi W."/>
            <person name="Ujino-Ihara T."/>
            <person name="Uchiyama K."/>
            <person name="Matsumoto A."/>
            <person name="Izuno A."/>
            <person name="Tsumura Y."/>
            <person name="Toyoda A."/>
            <person name="Shigenobu S."/>
            <person name="Moriguchi Y."/>
            <person name="Ueno S."/>
            <person name="Kasahara M."/>
        </authorList>
    </citation>
    <scope>NUCLEOTIDE SEQUENCE</scope>
</reference>
<dbReference type="Pfam" id="PF02136">
    <property type="entry name" value="NTF2"/>
    <property type="match status" value="2"/>
</dbReference>
<dbReference type="PANTHER" id="PTHR10693">
    <property type="entry name" value="RAS GTPASE-ACTIVATING PROTEIN-BINDING PROTEIN"/>
    <property type="match status" value="1"/>
</dbReference>
<dbReference type="InterPro" id="IPR012677">
    <property type="entry name" value="Nucleotide-bd_a/b_plait_sf"/>
</dbReference>
<dbReference type="InterPro" id="IPR032710">
    <property type="entry name" value="NTF2-like_dom_sf"/>
</dbReference>
<accession>A0AAD3NQC8</accession>
<proteinExistence type="predicted"/>
<dbReference type="InterPro" id="IPR002075">
    <property type="entry name" value="NTF2_dom"/>
</dbReference>
<keyword evidence="7" id="KW-1185">Reference proteome</keyword>
<dbReference type="InterPro" id="IPR018222">
    <property type="entry name" value="Nuclear_transport_factor_2_euk"/>
</dbReference>
<dbReference type="Gene3D" id="3.10.450.50">
    <property type="match status" value="2"/>
</dbReference>
<dbReference type="Gene3D" id="3.30.70.330">
    <property type="match status" value="2"/>
</dbReference>
<evidence type="ECO:0000259" key="3">
    <source>
        <dbReference type="PROSITE" id="PS50102"/>
    </source>
</evidence>
<dbReference type="CDD" id="cd00590">
    <property type="entry name" value="RRM_SF"/>
    <property type="match status" value="2"/>
</dbReference>
<feature type="domain" description="RRM" evidence="3">
    <location>
        <begin position="261"/>
        <end position="338"/>
    </location>
</feature>
<dbReference type="Proteomes" id="UP001234787">
    <property type="component" value="Unassembled WGS sequence"/>
</dbReference>
<keyword evidence="1 2" id="KW-0694">RNA-binding</keyword>
<dbReference type="GO" id="GO:0005829">
    <property type="term" value="C:cytosol"/>
    <property type="evidence" value="ECO:0007669"/>
    <property type="project" value="TreeGrafter"/>
</dbReference>
<dbReference type="PROSITE" id="PS50102">
    <property type="entry name" value="RRM"/>
    <property type="match status" value="2"/>
</dbReference>
<sequence>MESQQLQREFPASEVANEFVNQYYCVLNNCPDKLYEFYKDCSTITRPEPNGQLLHVTTLEAIKNNIVSSLNEGNEVKIGTVDSQEAYNESYIILVTGIILGHENVERKFAQSFFLAPQERGYFVLNDAFRYLEESQYSEDKTYMSANAVCDEPLQEEIVPAKEIQRFEPQPSKLENKHATETVENEQQLKDIEKTISPPEETTKMSFLAVLLKENPHPIQRPTVVVKFPINTGLKANVPSQVHTTSQSLNSNSGKAPVNENSIHLRNLPWNSTITLLEEEFKKYGSIKPGGIQIRANKEKNFCYGFIEFQSSTSVESAVKASPIVISGRRVYVEKKRRIESQQLQREFPASEVANEFVNQYYCVLNNCPDKLYEFYKDCSTITRPEPNGQLLHVTTLEAIKNNIVSSLNEGNEVKIGTVDSQEAYNESYIILVTGIILGHENVERKFAQSFFLAPQERGYFVLNDAFRYLEESQYSEDKTYMSANAVCDEPLQEEIVPAKEIQRFESQPSKLENKHATETVENEQQLKDIEKTISPPEETTKMSFLAVLLKENPHPIQRPTVVVKFPINTGLKANVPSQVHTTSQSLNSNSGKAPVNENSIHLRNLPWNSTITLLEEEFKKYGSIKPGGIQIRANKEKNFCYGFIEFQSSTSVESAVKASPIVISGRRVYVEKKRLAGFRAGHEFGTTLQLEGILSKVLAPKLVLLGLESQSLLMGV</sequence>
<dbReference type="InterPro" id="IPR000504">
    <property type="entry name" value="RRM_dom"/>
</dbReference>
<dbReference type="PROSITE" id="PS50177">
    <property type="entry name" value="NTF2_DOMAIN"/>
    <property type="match status" value="2"/>
</dbReference>
<dbReference type="GO" id="GO:0003729">
    <property type="term" value="F:mRNA binding"/>
    <property type="evidence" value="ECO:0007669"/>
    <property type="project" value="TreeGrafter"/>
</dbReference>
<evidence type="ECO:0000313" key="6">
    <source>
        <dbReference type="EMBL" id="GLJ56812.1"/>
    </source>
</evidence>
<name>A0AAD3NQC8_CRYJA</name>
<evidence type="ECO:0000256" key="1">
    <source>
        <dbReference type="ARBA" id="ARBA00022884"/>
    </source>
</evidence>
<dbReference type="EMBL" id="BSEH01000048">
    <property type="protein sequence ID" value="GLJ56807.1"/>
    <property type="molecule type" value="Genomic_DNA"/>
</dbReference>
<comment type="caution">
    <text evidence="5">The sequence shown here is derived from an EMBL/GenBank/DDBJ whole genome shotgun (WGS) entry which is preliminary data.</text>
</comment>
<dbReference type="CDD" id="cd00780">
    <property type="entry name" value="NTF2"/>
    <property type="match status" value="2"/>
</dbReference>
<evidence type="ECO:0000313" key="5">
    <source>
        <dbReference type="EMBL" id="GLJ56807.1"/>
    </source>
</evidence>
<dbReference type="SUPFAM" id="SSF54427">
    <property type="entry name" value="NTF2-like"/>
    <property type="match status" value="2"/>
</dbReference>
<dbReference type="Pfam" id="PF00076">
    <property type="entry name" value="RRM_1"/>
    <property type="match status" value="2"/>
</dbReference>
<gene>
    <name evidence="5" type="ORF">SUGI_1261090</name>
    <name evidence="6" type="ORF">SUGI_1261140</name>
</gene>
<dbReference type="SUPFAM" id="SSF54928">
    <property type="entry name" value="RNA-binding domain, RBD"/>
    <property type="match status" value="2"/>
</dbReference>
<dbReference type="AlphaFoldDB" id="A0AAD3NQC8"/>
<organism evidence="5 7">
    <name type="scientific">Cryptomeria japonica</name>
    <name type="common">Japanese cedar</name>
    <name type="synonym">Cupressus japonica</name>
    <dbReference type="NCBI Taxonomy" id="3369"/>
    <lineage>
        <taxon>Eukaryota</taxon>
        <taxon>Viridiplantae</taxon>
        <taxon>Streptophyta</taxon>
        <taxon>Embryophyta</taxon>
        <taxon>Tracheophyta</taxon>
        <taxon>Spermatophyta</taxon>
        <taxon>Pinopsida</taxon>
        <taxon>Pinidae</taxon>
        <taxon>Conifers II</taxon>
        <taxon>Cupressales</taxon>
        <taxon>Cupressaceae</taxon>
        <taxon>Cryptomeria</taxon>
    </lineage>
</organism>